<feature type="binding site" evidence="8">
    <location>
        <position position="69"/>
    </location>
    <ligand>
        <name>Mg(2+)</name>
        <dbReference type="ChEBI" id="CHEBI:18420"/>
    </ligand>
</feature>
<dbReference type="PRINTS" id="PR00113">
    <property type="entry name" value="ALKPHPHTASE"/>
</dbReference>
<protein>
    <submittedName>
        <fullName evidence="10">Alkaline phosphatase family protein</fullName>
    </submittedName>
</protein>
<dbReference type="Gene3D" id="3.40.720.10">
    <property type="entry name" value="Alkaline Phosphatase, subunit A"/>
    <property type="match status" value="1"/>
</dbReference>
<keyword evidence="6 8" id="KW-0460">Magnesium</keyword>
<feature type="binding site" evidence="8">
    <location>
        <position position="301"/>
    </location>
    <ligand>
        <name>Mg(2+)</name>
        <dbReference type="ChEBI" id="CHEBI:18420"/>
    </ligand>
</feature>
<keyword evidence="2" id="KW-0597">Phosphoprotein</keyword>
<feature type="binding site" evidence="8">
    <location>
        <position position="470"/>
    </location>
    <ligand>
        <name>Zn(2+)</name>
        <dbReference type="ChEBI" id="CHEBI:29105"/>
        <label>2</label>
    </ligand>
</feature>
<feature type="binding site" evidence="8">
    <location>
        <position position="310"/>
    </location>
    <ligand>
        <name>Zn(2+)</name>
        <dbReference type="ChEBI" id="CHEBI:29105"/>
        <label>2</label>
    </ligand>
</feature>
<dbReference type="GO" id="GO:0004035">
    <property type="term" value="F:alkaline phosphatase activity"/>
    <property type="evidence" value="ECO:0007669"/>
    <property type="project" value="TreeGrafter"/>
</dbReference>
<evidence type="ECO:0000256" key="6">
    <source>
        <dbReference type="ARBA" id="ARBA00022842"/>
    </source>
</evidence>
<evidence type="ECO:0000313" key="11">
    <source>
        <dbReference type="Proteomes" id="UP000003452"/>
    </source>
</evidence>
<comment type="cofactor">
    <cofactor evidence="8">
        <name>Zn(2+)</name>
        <dbReference type="ChEBI" id="CHEBI:29105"/>
    </cofactor>
    <text evidence="8">Binds 2 Zn(2+) ions.</text>
</comment>
<comment type="caution">
    <text evidence="10">The sequence shown here is derived from an EMBL/GenBank/DDBJ whole genome shotgun (WGS) entry which is preliminary data.</text>
</comment>
<proteinExistence type="inferred from homology"/>
<dbReference type="InterPro" id="IPR017850">
    <property type="entry name" value="Alkaline_phosphatase_core_sf"/>
</dbReference>
<organism evidence="10 11">
    <name type="scientific">Phocaeicola plebeius (strain DSM 17135 / JCM 12973 / CCUG 54634 / M2)</name>
    <name type="common">Bacteroides plebeius</name>
    <dbReference type="NCBI Taxonomy" id="484018"/>
    <lineage>
        <taxon>Bacteria</taxon>
        <taxon>Pseudomonadati</taxon>
        <taxon>Bacteroidota</taxon>
        <taxon>Bacteroidia</taxon>
        <taxon>Bacteroidales</taxon>
        <taxon>Bacteroidaceae</taxon>
        <taxon>Phocaeicola</taxon>
    </lineage>
</organism>
<dbReference type="HOGENOM" id="CLU_008539_5_0_10"/>
<comment type="similarity">
    <text evidence="1 9">Belongs to the alkaline phosphatase family.</text>
</comment>
<dbReference type="PANTHER" id="PTHR11596:SF5">
    <property type="entry name" value="ALKALINE PHOSPHATASE"/>
    <property type="match status" value="1"/>
</dbReference>
<sequence>MKELEIVSHFKASFFKKNLRSRIFSYFREKIISTQGFMKKLSITIMFFLMVFCRIDAQQAKYVFYFIGDGMGVNQVQGTELYLGELEGKIGITPLQFTQFPYTTVATTFSATNGVTDSAAAGTALATGNKTKNGAIGVLKDLQTPVYSVATWAKQHGCRVGVATSVSIDHATPAAFYAHASGRGSYYEIGKDLYETGFDFYAGSDFLQPQDKNNPQATNLYSLADQYGYIIARGYKDYLKKSKKADKMILFQSEAASKADRSSIPYAIDRGKSDLTLQEITRSAINFLSKDLSKGFFLMVEGGKIDWACHSNDAATTFHEVIDFDNAIKVAYEFYSQHPDETLIVVTADHETGGFVLGKGPYELNLQVLKNQKVSESGFTKVINQLRSKTNNQVSWETVQQALKDNFGFWDKIQLNEKQEARLKNVYEQTMKNQQVKMEKSEYAQDEPIAAEAKRIINEIALTGWTSGGHSAGYVPVFAIGAGAEKFQNRIDNTEIPVKIAETAGYSRK</sequence>
<dbReference type="eggNOG" id="COG1785">
    <property type="taxonomic scope" value="Bacteria"/>
</dbReference>
<dbReference type="Pfam" id="PF00245">
    <property type="entry name" value="Alk_phosphatase"/>
    <property type="match status" value="2"/>
</dbReference>
<dbReference type="EMBL" id="ABQC02000004">
    <property type="protein sequence ID" value="EDY97092.1"/>
    <property type="molecule type" value="Genomic_DNA"/>
</dbReference>
<gene>
    <name evidence="10" type="ORF">BACPLE_00477</name>
</gene>
<dbReference type="SUPFAM" id="SSF53649">
    <property type="entry name" value="Alkaline phosphatase-like"/>
    <property type="match status" value="1"/>
</dbReference>
<evidence type="ECO:0000313" key="10">
    <source>
        <dbReference type="EMBL" id="EDY97092.1"/>
    </source>
</evidence>
<dbReference type="InterPro" id="IPR001952">
    <property type="entry name" value="Alkaline_phosphatase"/>
</dbReference>
<evidence type="ECO:0000256" key="5">
    <source>
        <dbReference type="ARBA" id="ARBA00022833"/>
    </source>
</evidence>
<evidence type="ECO:0000256" key="1">
    <source>
        <dbReference type="ARBA" id="ARBA00005984"/>
    </source>
</evidence>
<feature type="binding site" evidence="8">
    <location>
        <position position="170"/>
    </location>
    <ligand>
        <name>Mg(2+)</name>
        <dbReference type="ChEBI" id="CHEBI:18420"/>
    </ligand>
</feature>
<feature type="binding site" evidence="8">
    <location>
        <position position="306"/>
    </location>
    <ligand>
        <name>Zn(2+)</name>
        <dbReference type="ChEBI" id="CHEBI:29105"/>
        <label>2</label>
    </ligand>
</feature>
<dbReference type="PANTHER" id="PTHR11596">
    <property type="entry name" value="ALKALINE PHOSPHATASE"/>
    <property type="match status" value="1"/>
</dbReference>
<feature type="binding site" evidence="8">
    <location>
        <position position="350"/>
    </location>
    <ligand>
        <name>Zn(2+)</name>
        <dbReference type="ChEBI" id="CHEBI:29105"/>
        <label>2</label>
    </ligand>
</feature>
<feature type="binding site" evidence="8">
    <location>
        <position position="172"/>
    </location>
    <ligand>
        <name>Mg(2+)</name>
        <dbReference type="ChEBI" id="CHEBI:18420"/>
    </ligand>
</feature>
<dbReference type="GO" id="GO:0046872">
    <property type="term" value="F:metal ion binding"/>
    <property type="evidence" value="ECO:0007669"/>
    <property type="project" value="UniProtKB-KW"/>
</dbReference>
<evidence type="ECO:0000256" key="7">
    <source>
        <dbReference type="PIRSR" id="PIRSR601952-1"/>
    </source>
</evidence>
<keyword evidence="3 8" id="KW-0479">Metal-binding</keyword>
<dbReference type="CDD" id="cd16012">
    <property type="entry name" value="ALP"/>
    <property type="match status" value="1"/>
</dbReference>
<evidence type="ECO:0000256" key="2">
    <source>
        <dbReference type="ARBA" id="ARBA00022553"/>
    </source>
</evidence>
<dbReference type="Gene3D" id="1.10.60.40">
    <property type="match status" value="1"/>
</dbReference>
<keyword evidence="4" id="KW-0378">Hydrolase</keyword>
<evidence type="ECO:0000256" key="3">
    <source>
        <dbReference type="ARBA" id="ARBA00022723"/>
    </source>
</evidence>
<dbReference type="Proteomes" id="UP000003452">
    <property type="component" value="Unassembled WGS sequence"/>
</dbReference>
<dbReference type="PROSITE" id="PS00123">
    <property type="entry name" value="ALKALINE_PHOSPHATASE"/>
    <property type="match status" value="1"/>
</dbReference>
<evidence type="ECO:0000256" key="8">
    <source>
        <dbReference type="PIRSR" id="PIRSR601952-2"/>
    </source>
</evidence>
<feature type="binding site" evidence="8">
    <location>
        <position position="69"/>
    </location>
    <ligand>
        <name>Zn(2+)</name>
        <dbReference type="ChEBI" id="CHEBI:29105"/>
        <label>2</label>
    </ligand>
</feature>
<comment type="cofactor">
    <cofactor evidence="8">
        <name>Mg(2+)</name>
        <dbReference type="ChEBI" id="CHEBI:18420"/>
    </cofactor>
    <text evidence="8">Binds 1 Mg(2+) ion.</text>
</comment>
<dbReference type="InterPro" id="IPR018299">
    <property type="entry name" value="Alkaline_phosphatase_AS"/>
</dbReference>
<feature type="active site" description="Phosphoserine intermediate" evidence="7">
    <location>
        <position position="118"/>
    </location>
</feature>
<reference evidence="10 11" key="1">
    <citation type="submission" date="2008-08" db="EMBL/GenBank/DDBJ databases">
        <title>Draft genome sequence of Bacteroides plebeius (DSM 17135).</title>
        <authorList>
            <person name="Sudarsanam P."/>
            <person name="Ley R."/>
            <person name="Guruge J."/>
            <person name="Turnbaugh P.J."/>
            <person name="Mahowald M."/>
            <person name="Liep D."/>
            <person name="Gordon J."/>
        </authorList>
    </citation>
    <scope>NUCLEOTIDE SEQUENCE [LARGE SCALE GENOMIC DNA]</scope>
    <source>
        <strain evidence="11">DSM 17135 / JCM 12973 / M2</strain>
    </source>
</reference>
<dbReference type="AlphaFoldDB" id="B5CUV2"/>
<accession>B5CUV2</accession>
<evidence type="ECO:0000256" key="4">
    <source>
        <dbReference type="ARBA" id="ARBA00022801"/>
    </source>
</evidence>
<reference evidence="10 11" key="2">
    <citation type="submission" date="2008-08" db="EMBL/GenBank/DDBJ databases">
        <authorList>
            <person name="Fulton L."/>
            <person name="Clifton S."/>
            <person name="Fulton B."/>
            <person name="Xu J."/>
            <person name="Minx P."/>
            <person name="Pepin K.H."/>
            <person name="Johnson M."/>
            <person name="Thiruvilangam P."/>
            <person name="Bhonagiri V."/>
            <person name="Nash W.E."/>
            <person name="Mardis E.R."/>
            <person name="Wilson R.K."/>
        </authorList>
    </citation>
    <scope>NUCLEOTIDE SEQUENCE [LARGE SCALE GENOMIC DNA]</scope>
    <source>
        <strain evidence="11">DSM 17135 / JCM 12973 / M2</strain>
    </source>
</reference>
<feature type="binding site" evidence="8">
    <location>
        <position position="349"/>
    </location>
    <ligand>
        <name>Zn(2+)</name>
        <dbReference type="ChEBI" id="CHEBI:29105"/>
        <label>1</label>
    </ligand>
</feature>
<name>B5CUV2_PHOPM</name>
<keyword evidence="5 8" id="KW-0862">Zinc</keyword>
<evidence type="ECO:0000256" key="9">
    <source>
        <dbReference type="RuleBase" id="RU003946"/>
    </source>
</evidence>
<dbReference type="SMART" id="SM00098">
    <property type="entry name" value="alkPPc"/>
    <property type="match status" value="1"/>
</dbReference>